<accession>A0A6C0CSK4</accession>
<protein>
    <submittedName>
        <fullName evidence="1">Uncharacterized protein</fullName>
    </submittedName>
</protein>
<reference evidence="1" key="1">
    <citation type="journal article" date="2020" name="Nature">
        <title>Giant virus diversity and host interactions through global metagenomics.</title>
        <authorList>
            <person name="Schulz F."/>
            <person name="Roux S."/>
            <person name="Paez-Espino D."/>
            <person name="Jungbluth S."/>
            <person name="Walsh D.A."/>
            <person name="Denef V.J."/>
            <person name="McMahon K.D."/>
            <person name="Konstantinidis K.T."/>
            <person name="Eloe-Fadrosh E.A."/>
            <person name="Kyrpides N.C."/>
            <person name="Woyke T."/>
        </authorList>
    </citation>
    <scope>NUCLEOTIDE SEQUENCE</scope>
    <source>
        <strain evidence="1">GVMAG-M-3300021963-12</strain>
    </source>
</reference>
<evidence type="ECO:0000313" key="1">
    <source>
        <dbReference type="EMBL" id="QHT07441.1"/>
    </source>
</evidence>
<dbReference type="EMBL" id="MN739481">
    <property type="protein sequence ID" value="QHT07441.1"/>
    <property type="molecule type" value="Genomic_DNA"/>
</dbReference>
<organism evidence="1">
    <name type="scientific">viral metagenome</name>
    <dbReference type="NCBI Taxonomy" id="1070528"/>
    <lineage>
        <taxon>unclassified sequences</taxon>
        <taxon>metagenomes</taxon>
        <taxon>organismal metagenomes</taxon>
    </lineage>
</organism>
<proteinExistence type="predicted"/>
<name>A0A6C0CSK4_9ZZZZ</name>
<dbReference type="AlphaFoldDB" id="A0A6C0CSK4"/>
<sequence length="54" mass="6566">MTAFWYYVMGKKQRKKPIILGNFLSDDDAYEFCYMLRDDAIDDTAFYVCYRFPE</sequence>